<gene>
    <name evidence="4" type="ORF">UX92_C0021G0007</name>
</gene>
<dbReference type="Gene3D" id="1.20.120.1220">
    <property type="match status" value="1"/>
</dbReference>
<dbReference type="InterPro" id="IPR050882">
    <property type="entry name" value="Prepilin_peptidase/N-MTase"/>
</dbReference>
<evidence type="ECO:0000256" key="1">
    <source>
        <dbReference type="ARBA" id="ARBA00005801"/>
    </source>
</evidence>
<protein>
    <submittedName>
        <fullName evidence="4">Type 4 prepilin-like protein leader peptide-processing enzyme</fullName>
    </submittedName>
</protein>
<dbReference type="GO" id="GO:0005886">
    <property type="term" value="C:plasma membrane"/>
    <property type="evidence" value="ECO:0007669"/>
    <property type="project" value="TreeGrafter"/>
</dbReference>
<keyword evidence="2" id="KW-0472">Membrane</keyword>
<organism evidence="4 5">
    <name type="scientific">Candidatus Amesbacteria bacterium GW2011_GWA1_47_20</name>
    <dbReference type="NCBI Taxonomy" id="1618354"/>
    <lineage>
        <taxon>Bacteria</taxon>
        <taxon>Candidatus Amesiibacteriota</taxon>
    </lineage>
</organism>
<dbReference type="EMBL" id="LCOA01000021">
    <property type="protein sequence ID" value="KKU68345.1"/>
    <property type="molecule type" value="Genomic_DNA"/>
</dbReference>
<dbReference type="GO" id="GO:0004190">
    <property type="term" value="F:aspartic-type endopeptidase activity"/>
    <property type="evidence" value="ECO:0007669"/>
    <property type="project" value="InterPro"/>
</dbReference>
<dbReference type="PANTHER" id="PTHR30487:SF0">
    <property type="entry name" value="PREPILIN LEADER PEPTIDASE_N-METHYLTRANSFERASE-RELATED"/>
    <property type="match status" value="1"/>
</dbReference>
<dbReference type="InterPro" id="IPR000045">
    <property type="entry name" value="Prepilin_IV_endopep_pep"/>
</dbReference>
<evidence type="ECO:0000256" key="2">
    <source>
        <dbReference type="SAM" id="Phobius"/>
    </source>
</evidence>
<comment type="similarity">
    <text evidence="1">Belongs to the peptidase A24 family.</text>
</comment>
<evidence type="ECO:0000313" key="4">
    <source>
        <dbReference type="EMBL" id="KKU68345.1"/>
    </source>
</evidence>
<accession>A0A0G1VE95</accession>
<feature type="transmembrane region" description="Helical" evidence="2">
    <location>
        <begin position="85"/>
        <end position="104"/>
    </location>
</feature>
<dbReference type="Pfam" id="PF01478">
    <property type="entry name" value="Peptidase_A24"/>
    <property type="match status" value="1"/>
</dbReference>
<dbReference type="Proteomes" id="UP000034565">
    <property type="component" value="Unassembled WGS sequence"/>
</dbReference>
<proteinExistence type="inferred from homology"/>
<dbReference type="GO" id="GO:0006465">
    <property type="term" value="P:signal peptide processing"/>
    <property type="evidence" value="ECO:0007669"/>
    <property type="project" value="TreeGrafter"/>
</dbReference>
<dbReference type="PANTHER" id="PTHR30487">
    <property type="entry name" value="TYPE 4 PREPILIN-LIKE PROTEINS LEADER PEPTIDE-PROCESSING ENZYME"/>
    <property type="match status" value="1"/>
</dbReference>
<evidence type="ECO:0000259" key="3">
    <source>
        <dbReference type="Pfam" id="PF01478"/>
    </source>
</evidence>
<comment type="caution">
    <text evidence="4">The sequence shown here is derived from an EMBL/GenBank/DDBJ whole genome shotgun (WGS) entry which is preliminary data.</text>
</comment>
<name>A0A0G1VE95_9BACT</name>
<feature type="transmembrane region" description="Helical" evidence="2">
    <location>
        <begin position="20"/>
        <end position="36"/>
    </location>
</feature>
<feature type="domain" description="Prepilin type IV endopeptidase peptidase" evidence="3">
    <location>
        <begin position="2"/>
        <end position="101"/>
    </location>
</feature>
<feature type="transmembrane region" description="Helical" evidence="2">
    <location>
        <begin position="43"/>
        <end position="60"/>
    </location>
</feature>
<keyword evidence="2" id="KW-0812">Transmembrane</keyword>
<reference evidence="4 5" key="1">
    <citation type="journal article" date="2015" name="Nature">
        <title>rRNA introns, odd ribosomes, and small enigmatic genomes across a large radiation of phyla.</title>
        <authorList>
            <person name="Brown C.T."/>
            <person name="Hug L.A."/>
            <person name="Thomas B.C."/>
            <person name="Sharon I."/>
            <person name="Castelle C.J."/>
            <person name="Singh A."/>
            <person name="Wilkins M.J."/>
            <person name="Williams K.H."/>
            <person name="Banfield J.F."/>
        </authorList>
    </citation>
    <scope>NUCLEOTIDE SEQUENCE [LARGE SCALE GENOMIC DNA]</scope>
</reference>
<evidence type="ECO:0000313" key="5">
    <source>
        <dbReference type="Proteomes" id="UP000034565"/>
    </source>
</evidence>
<keyword evidence="2" id="KW-1133">Transmembrane helix</keyword>
<dbReference type="AlphaFoldDB" id="A0A0G1VE95"/>
<sequence>MAILWVTVVIAVMDWETMLVSDWLVGAWAVLAVLSIKYQVSSIYGLLVGIGVIGGIRVLTKKRGMGEGDIGIAAVMGWWLGWPRVAPALWTAFVAGAAYGLWLLAFGKKKMKSKMAFGPWLILGAWIGYVWGDKIIKYVFHT</sequence>